<dbReference type="EMBL" id="NDWU01000008">
    <property type="protein sequence ID" value="PUA32619.1"/>
    <property type="molecule type" value="Genomic_DNA"/>
</dbReference>
<name>A0A2R7Y5G0_9ARCH</name>
<sequence>MAEIAGVRVVRVNPMGTSEGLRYENPYRDWISACSVMIRGWGRSDKPAEEGSLLVGIKARSVLGAGSPLA</sequence>
<evidence type="ECO:0000313" key="1">
    <source>
        <dbReference type="EMBL" id="PUA32619.1"/>
    </source>
</evidence>
<gene>
    <name evidence="1" type="ORF">B9J98_03975</name>
</gene>
<evidence type="ECO:0000313" key="2">
    <source>
        <dbReference type="Proteomes" id="UP000244066"/>
    </source>
</evidence>
<reference evidence="1 2" key="1">
    <citation type="submission" date="2017-04" db="EMBL/GenBank/DDBJ databases">
        <title>Draft Aigarchaeota genome from a New Zealand hot spring.</title>
        <authorList>
            <person name="Reysenbach A.-L."/>
            <person name="Donaho J.A."/>
            <person name="Gerhart J."/>
            <person name="Kelley J.F."/>
            <person name="Kouba K."/>
            <person name="Podar M."/>
            <person name="Stott M."/>
        </authorList>
    </citation>
    <scope>NUCLEOTIDE SEQUENCE [LARGE SCALE GENOMIC DNA]</scope>
    <source>
        <strain evidence="1">NZ13_MG1</strain>
    </source>
</reference>
<comment type="caution">
    <text evidence="1">The sequence shown here is derived from an EMBL/GenBank/DDBJ whole genome shotgun (WGS) entry which is preliminary data.</text>
</comment>
<dbReference type="AlphaFoldDB" id="A0A2R7Y5G0"/>
<accession>A0A2R7Y5G0</accession>
<organism evidence="1 2">
    <name type="scientific">Candidatus Terraquivivens tikiterensis</name>
    <dbReference type="NCBI Taxonomy" id="1980982"/>
    <lineage>
        <taxon>Archaea</taxon>
        <taxon>Nitrososphaerota</taxon>
        <taxon>Candidatus Wolframiiraptoraceae</taxon>
        <taxon>Candidatus Terraquivivens</taxon>
    </lineage>
</organism>
<dbReference type="Proteomes" id="UP000244066">
    <property type="component" value="Unassembled WGS sequence"/>
</dbReference>
<protein>
    <submittedName>
        <fullName evidence="1">Uncharacterized protein</fullName>
    </submittedName>
</protein>
<proteinExistence type="predicted"/>